<protein>
    <recommendedName>
        <fullName evidence="3">Tail protein</fullName>
    </recommendedName>
</protein>
<name>A0A0D6JJ82_9HYPH</name>
<evidence type="ECO:0000313" key="1">
    <source>
        <dbReference type="EMBL" id="CPR22018.1"/>
    </source>
</evidence>
<organism evidence="1 2">
    <name type="scientific">Candidatus Filomicrobium marinum</name>
    <dbReference type="NCBI Taxonomy" id="1608628"/>
    <lineage>
        <taxon>Bacteria</taxon>
        <taxon>Pseudomonadati</taxon>
        <taxon>Pseudomonadota</taxon>
        <taxon>Alphaproteobacteria</taxon>
        <taxon>Hyphomicrobiales</taxon>
        <taxon>Hyphomicrobiaceae</taxon>
        <taxon>Filomicrobium</taxon>
    </lineage>
</organism>
<sequence length="194" mass="19933">MGDFDEGLETWTVVVDADTRALRQELDVASTLGRRFSNSLVKAFEGIAVKGRSLGEVLRGLTADLSGIVLKAAFKPLEQGFGSLVSGLFAGGLGVARGAPTPLPVPFAKGGVVQSPFTFPVKGGVGLAGEAGAEAIMPLARGRDGRLGVVAQGDRAGINVVVNVTTPNAESFQRAQTQVAAAMARAISMGQRNL</sequence>
<dbReference type="OrthoDB" id="8448547at2"/>
<dbReference type="AlphaFoldDB" id="A0A0D6JJ82"/>
<dbReference type="EMBL" id="LN829119">
    <property type="protein sequence ID" value="CPR22018.1"/>
    <property type="molecule type" value="Genomic_DNA"/>
</dbReference>
<accession>A0A0D6JJ82</accession>
<keyword evidence="2" id="KW-1185">Reference proteome</keyword>
<dbReference type="KEGG" id="fil:BN1229_v1_2464"/>
<dbReference type="RefSeq" id="WP_046478367.1">
    <property type="nucleotide sequence ID" value="NZ_LN829118.1"/>
</dbReference>
<dbReference type="Proteomes" id="UP000033187">
    <property type="component" value="Chromosome 1"/>
</dbReference>
<reference evidence="2" key="1">
    <citation type="submission" date="2015-02" db="EMBL/GenBank/DDBJ databases">
        <authorList>
            <person name="Chooi Y.-H."/>
        </authorList>
    </citation>
    <scope>NUCLEOTIDE SEQUENCE [LARGE SCALE GENOMIC DNA]</scope>
    <source>
        <strain evidence="2">strain Y</strain>
    </source>
</reference>
<evidence type="ECO:0000313" key="2">
    <source>
        <dbReference type="Proteomes" id="UP000033187"/>
    </source>
</evidence>
<gene>
    <name evidence="1" type="ORF">YBN1229_v1_3451</name>
</gene>
<proteinExistence type="predicted"/>
<evidence type="ECO:0008006" key="3">
    <source>
        <dbReference type="Google" id="ProtNLM"/>
    </source>
</evidence>
<dbReference type="KEGG" id="fiy:BN1229_v1_3451"/>